<reference evidence="2" key="1">
    <citation type="journal article" date="2014" name="Int. J. Syst. Evol. Microbiol.">
        <title>Complete genome sequence of Corynebacterium casei LMG S-19264T (=DSM 44701T), isolated from a smear-ripened cheese.</title>
        <authorList>
            <consortium name="US DOE Joint Genome Institute (JGI-PGF)"/>
            <person name="Walter F."/>
            <person name="Albersmeier A."/>
            <person name="Kalinowski J."/>
            <person name="Ruckert C."/>
        </authorList>
    </citation>
    <scope>NUCLEOTIDE SEQUENCE</scope>
    <source>
        <strain evidence="2">CGMCC 4.7312</strain>
    </source>
</reference>
<sequence length="72" mass="7369">MKATVEKPKGILVTGLGRLDGLTQLTGHGPAASVPPALSWDVRRTGALGAGPDLRGSDLLHRPAPSPRPPAD</sequence>
<organism evidence="2 3">
    <name type="scientific">Micromonospora sonchi</name>
    <dbReference type="NCBI Taxonomy" id="1763543"/>
    <lineage>
        <taxon>Bacteria</taxon>
        <taxon>Bacillati</taxon>
        <taxon>Actinomycetota</taxon>
        <taxon>Actinomycetes</taxon>
        <taxon>Micromonosporales</taxon>
        <taxon>Micromonosporaceae</taxon>
        <taxon>Micromonospora</taxon>
    </lineage>
</organism>
<evidence type="ECO:0000256" key="1">
    <source>
        <dbReference type="SAM" id="MobiDB-lite"/>
    </source>
</evidence>
<evidence type="ECO:0000313" key="2">
    <source>
        <dbReference type="EMBL" id="GGM39759.1"/>
    </source>
</evidence>
<dbReference type="EMBL" id="BMNB01000010">
    <property type="protein sequence ID" value="GGM39759.1"/>
    <property type="molecule type" value="Genomic_DNA"/>
</dbReference>
<keyword evidence="3" id="KW-1185">Reference proteome</keyword>
<comment type="caution">
    <text evidence="2">The sequence shown here is derived from an EMBL/GenBank/DDBJ whole genome shotgun (WGS) entry which is preliminary data.</text>
</comment>
<evidence type="ECO:0000313" key="3">
    <source>
        <dbReference type="Proteomes" id="UP000608890"/>
    </source>
</evidence>
<feature type="region of interest" description="Disordered" evidence="1">
    <location>
        <begin position="46"/>
        <end position="72"/>
    </location>
</feature>
<dbReference type="Proteomes" id="UP000608890">
    <property type="component" value="Unassembled WGS sequence"/>
</dbReference>
<proteinExistence type="predicted"/>
<dbReference type="AlphaFoldDB" id="A0A917TVR7"/>
<accession>A0A917TVR7</accession>
<reference evidence="2" key="2">
    <citation type="submission" date="2020-09" db="EMBL/GenBank/DDBJ databases">
        <authorList>
            <person name="Sun Q."/>
            <person name="Zhou Y."/>
        </authorList>
    </citation>
    <scope>NUCLEOTIDE SEQUENCE</scope>
    <source>
        <strain evidence="2">CGMCC 4.7312</strain>
    </source>
</reference>
<protein>
    <submittedName>
        <fullName evidence="2">Uncharacterized protein</fullName>
    </submittedName>
</protein>
<name>A0A917TVR7_9ACTN</name>
<gene>
    <name evidence="2" type="ORF">GCM10011608_25690</name>
</gene>